<evidence type="ECO:0000256" key="6">
    <source>
        <dbReference type="ARBA" id="ARBA00018569"/>
    </source>
</evidence>
<dbReference type="EC" id="5.1.3.2" evidence="5 10"/>
<keyword evidence="8 10" id="KW-0413">Isomerase</keyword>
<comment type="similarity">
    <text evidence="4 10">Belongs to the NAD(P)-dependent epimerase/dehydratase family.</text>
</comment>
<gene>
    <name evidence="12" type="primary">galE</name>
    <name evidence="12" type="ORF">LuPra_03836</name>
</gene>
<dbReference type="InterPro" id="IPR001509">
    <property type="entry name" value="Epimerase_deHydtase"/>
</dbReference>
<dbReference type="CDD" id="cd05247">
    <property type="entry name" value="UDP_G4E_1_SDR_e"/>
    <property type="match status" value="1"/>
</dbReference>
<dbReference type="Gene3D" id="3.40.50.720">
    <property type="entry name" value="NAD(P)-binding Rossmann-like Domain"/>
    <property type="match status" value="1"/>
</dbReference>
<dbReference type="InterPro" id="IPR036291">
    <property type="entry name" value="NAD(P)-bd_dom_sf"/>
</dbReference>
<evidence type="ECO:0000256" key="10">
    <source>
        <dbReference type="RuleBase" id="RU366046"/>
    </source>
</evidence>
<sequence>MAVLVTGGAGYIGSHTAKALLAGGREVVVLDDFTAGHRAACAALATIAAPGQLTVVEAAIGDSATVESTCRQHGVDASMHFAAWLSVAESVTDPAGYYRNNVTGSIGLFEGLSRAGVTRLIFSSTCATYGEPQRVPIDETHPQQPINAYGETKLAVERALPHFETAYGLRSIALRYFNAAGADPDGLLGEDHDPEIHIIPRAIFAATGTDTLKVFGEDYPTPDGTCLRDYIHVTDLADAHVRALESLEGGGPSARFNVGTGTPHSVKEVIDAVGRVSGRAVPYTVGPRRPGDPSTLYAANGAIRSALGWTPRYADLDAIVGTAWRWFEAHPNGYGD</sequence>
<dbReference type="PANTHER" id="PTHR43725:SF53">
    <property type="entry name" value="UDP-ARABINOSE 4-EPIMERASE 1"/>
    <property type="match status" value="1"/>
</dbReference>
<reference evidence="13" key="2">
    <citation type="submission" date="2016-04" db="EMBL/GenBank/DDBJ databases">
        <title>First Complete Genome Sequence of a Subdivision 6 Acidobacterium.</title>
        <authorList>
            <person name="Huang S."/>
            <person name="Vieira S."/>
            <person name="Bunk B."/>
            <person name="Riedel T."/>
            <person name="Sproeer C."/>
            <person name="Overmann J."/>
        </authorList>
    </citation>
    <scope>NUCLEOTIDE SEQUENCE [LARGE SCALE GENOMIC DNA]</scope>
    <source>
        <strain evidence="13">DSM 100886 HEG_-6_39</strain>
    </source>
</reference>
<dbReference type="KEGG" id="abac:LuPra_03836"/>
<keyword evidence="13" id="KW-1185">Reference proteome</keyword>
<keyword evidence="7 10" id="KW-0520">NAD</keyword>
<evidence type="ECO:0000256" key="8">
    <source>
        <dbReference type="ARBA" id="ARBA00023235"/>
    </source>
</evidence>
<protein>
    <recommendedName>
        <fullName evidence="6 10">UDP-glucose 4-epimerase</fullName>
        <ecNumber evidence="5 10">5.1.3.2</ecNumber>
    </recommendedName>
</protein>
<dbReference type="PATRIC" id="fig|1813736.3.peg.4042"/>
<dbReference type="STRING" id="1855912.LuPra_03836"/>
<evidence type="ECO:0000256" key="5">
    <source>
        <dbReference type="ARBA" id="ARBA00013189"/>
    </source>
</evidence>
<dbReference type="RefSeq" id="WP_110172220.1">
    <property type="nucleotide sequence ID" value="NZ_CP015136.1"/>
</dbReference>
<reference evidence="12 13" key="1">
    <citation type="journal article" date="2016" name="Genome Announc.">
        <title>First Complete Genome Sequence of a Subdivision 6 Acidobacterium Strain.</title>
        <authorList>
            <person name="Huang S."/>
            <person name="Vieira S."/>
            <person name="Bunk B."/>
            <person name="Riedel T."/>
            <person name="Sproer C."/>
            <person name="Overmann J."/>
        </authorList>
    </citation>
    <scope>NUCLEOTIDE SEQUENCE [LARGE SCALE GENOMIC DNA]</scope>
    <source>
        <strain evidence="13">DSM 100886 HEG_-6_39</strain>
    </source>
</reference>
<evidence type="ECO:0000256" key="9">
    <source>
        <dbReference type="ARBA" id="ARBA00023277"/>
    </source>
</evidence>
<evidence type="ECO:0000256" key="4">
    <source>
        <dbReference type="ARBA" id="ARBA00007637"/>
    </source>
</evidence>
<dbReference type="InterPro" id="IPR005886">
    <property type="entry name" value="UDP_G4E"/>
</dbReference>
<proteinExistence type="inferred from homology"/>
<dbReference type="UniPathway" id="UPA00214"/>
<evidence type="ECO:0000256" key="1">
    <source>
        <dbReference type="ARBA" id="ARBA00000083"/>
    </source>
</evidence>
<comment type="subunit">
    <text evidence="10">Homodimer.</text>
</comment>
<dbReference type="GO" id="GO:0003978">
    <property type="term" value="F:UDP-glucose 4-epimerase activity"/>
    <property type="evidence" value="ECO:0007669"/>
    <property type="project" value="UniProtKB-UniRule"/>
</dbReference>
<dbReference type="Gene3D" id="3.90.25.10">
    <property type="entry name" value="UDP-galactose 4-epimerase, domain 1"/>
    <property type="match status" value="1"/>
</dbReference>
<dbReference type="OrthoDB" id="9811743at2"/>
<dbReference type="GO" id="GO:0033499">
    <property type="term" value="P:galactose catabolic process via UDP-galactose, Leloir pathway"/>
    <property type="evidence" value="ECO:0007669"/>
    <property type="project" value="TreeGrafter"/>
</dbReference>
<evidence type="ECO:0000313" key="12">
    <source>
        <dbReference type="EMBL" id="AMY10598.1"/>
    </source>
</evidence>
<organism evidence="12 13">
    <name type="scientific">Luteitalea pratensis</name>
    <dbReference type="NCBI Taxonomy" id="1855912"/>
    <lineage>
        <taxon>Bacteria</taxon>
        <taxon>Pseudomonadati</taxon>
        <taxon>Acidobacteriota</taxon>
        <taxon>Vicinamibacteria</taxon>
        <taxon>Vicinamibacterales</taxon>
        <taxon>Vicinamibacteraceae</taxon>
        <taxon>Luteitalea</taxon>
    </lineage>
</organism>
<dbReference type="SUPFAM" id="SSF51735">
    <property type="entry name" value="NAD(P)-binding Rossmann-fold domains"/>
    <property type="match status" value="1"/>
</dbReference>
<evidence type="ECO:0000256" key="3">
    <source>
        <dbReference type="ARBA" id="ARBA00004947"/>
    </source>
</evidence>
<dbReference type="EMBL" id="CP015136">
    <property type="protein sequence ID" value="AMY10598.1"/>
    <property type="molecule type" value="Genomic_DNA"/>
</dbReference>
<keyword evidence="9 10" id="KW-0119">Carbohydrate metabolism</keyword>
<dbReference type="PANTHER" id="PTHR43725">
    <property type="entry name" value="UDP-GLUCOSE 4-EPIMERASE"/>
    <property type="match status" value="1"/>
</dbReference>
<dbReference type="AlphaFoldDB" id="A0A143PR38"/>
<evidence type="ECO:0000259" key="11">
    <source>
        <dbReference type="Pfam" id="PF01370"/>
    </source>
</evidence>
<comment type="catalytic activity">
    <reaction evidence="1 10">
        <text>UDP-alpha-D-glucose = UDP-alpha-D-galactose</text>
        <dbReference type="Rhea" id="RHEA:22168"/>
        <dbReference type="ChEBI" id="CHEBI:58885"/>
        <dbReference type="ChEBI" id="CHEBI:66914"/>
        <dbReference type="EC" id="5.1.3.2"/>
    </reaction>
</comment>
<name>A0A143PR38_LUTPR</name>
<comment type="pathway">
    <text evidence="3 10">Carbohydrate metabolism; galactose metabolism.</text>
</comment>
<dbReference type="Pfam" id="PF01370">
    <property type="entry name" value="Epimerase"/>
    <property type="match status" value="1"/>
</dbReference>
<evidence type="ECO:0000313" key="13">
    <source>
        <dbReference type="Proteomes" id="UP000076079"/>
    </source>
</evidence>
<evidence type="ECO:0000256" key="2">
    <source>
        <dbReference type="ARBA" id="ARBA00001911"/>
    </source>
</evidence>
<comment type="cofactor">
    <cofactor evidence="2 10">
        <name>NAD(+)</name>
        <dbReference type="ChEBI" id="CHEBI:57540"/>
    </cofactor>
</comment>
<evidence type="ECO:0000256" key="7">
    <source>
        <dbReference type="ARBA" id="ARBA00023027"/>
    </source>
</evidence>
<dbReference type="Proteomes" id="UP000076079">
    <property type="component" value="Chromosome"/>
</dbReference>
<feature type="domain" description="NAD-dependent epimerase/dehydratase" evidence="11">
    <location>
        <begin position="3"/>
        <end position="259"/>
    </location>
</feature>
<accession>A0A143PR38</accession>
<dbReference type="NCBIfam" id="TIGR01179">
    <property type="entry name" value="galE"/>
    <property type="match status" value="1"/>
</dbReference>